<feature type="transmembrane region" description="Helical" evidence="5">
    <location>
        <begin position="133"/>
        <end position="152"/>
    </location>
</feature>
<evidence type="ECO:0000313" key="7">
    <source>
        <dbReference type="EMBL" id="PZO56113.1"/>
    </source>
</evidence>
<dbReference type="PANTHER" id="PTHR30566">
    <property type="entry name" value="YNAI-RELATED MECHANOSENSITIVE ION CHANNEL"/>
    <property type="match status" value="1"/>
</dbReference>
<feature type="domain" description="Mechanosensitive ion channel MscS" evidence="6">
    <location>
        <begin position="155"/>
        <end position="221"/>
    </location>
</feature>
<comment type="subcellular location">
    <subcellularLocation>
        <location evidence="1">Membrane</location>
    </subcellularLocation>
</comment>
<reference evidence="8" key="1">
    <citation type="submission" date="2018-04" db="EMBL/GenBank/DDBJ databases">
        <authorList>
            <person name="Cornet L."/>
        </authorList>
    </citation>
    <scope>NUCLEOTIDE SEQUENCE [LARGE SCALE GENOMIC DNA]</scope>
</reference>
<evidence type="ECO:0000256" key="4">
    <source>
        <dbReference type="ARBA" id="ARBA00023136"/>
    </source>
</evidence>
<proteinExistence type="predicted"/>
<name>A0A2W4XFS4_9CYAN</name>
<dbReference type="AlphaFoldDB" id="A0A2W4XFS4"/>
<evidence type="ECO:0000256" key="3">
    <source>
        <dbReference type="ARBA" id="ARBA00022989"/>
    </source>
</evidence>
<evidence type="ECO:0000259" key="6">
    <source>
        <dbReference type="Pfam" id="PF00924"/>
    </source>
</evidence>
<feature type="transmembrane region" description="Helical" evidence="5">
    <location>
        <begin position="58"/>
        <end position="76"/>
    </location>
</feature>
<dbReference type="Pfam" id="PF00924">
    <property type="entry name" value="MS_channel_2nd"/>
    <property type="match status" value="1"/>
</dbReference>
<dbReference type="GO" id="GO:0016020">
    <property type="term" value="C:membrane"/>
    <property type="evidence" value="ECO:0007669"/>
    <property type="project" value="UniProtKB-SubCell"/>
</dbReference>
<feature type="transmembrane region" description="Helical" evidence="5">
    <location>
        <begin position="20"/>
        <end position="46"/>
    </location>
</feature>
<evidence type="ECO:0000313" key="8">
    <source>
        <dbReference type="Proteomes" id="UP000249794"/>
    </source>
</evidence>
<keyword evidence="3 5" id="KW-1133">Transmembrane helix</keyword>
<evidence type="ECO:0000256" key="1">
    <source>
        <dbReference type="ARBA" id="ARBA00004370"/>
    </source>
</evidence>
<dbReference type="Proteomes" id="UP000249794">
    <property type="component" value="Unassembled WGS sequence"/>
</dbReference>
<gene>
    <name evidence="7" type="ORF">DCF15_09340</name>
</gene>
<dbReference type="InterPro" id="IPR010920">
    <property type="entry name" value="LSM_dom_sf"/>
</dbReference>
<organism evidence="7 8">
    <name type="scientific">Phormidesmis priestleyi</name>
    <dbReference type="NCBI Taxonomy" id="268141"/>
    <lineage>
        <taxon>Bacteria</taxon>
        <taxon>Bacillati</taxon>
        <taxon>Cyanobacteriota</taxon>
        <taxon>Cyanophyceae</taxon>
        <taxon>Leptolyngbyales</taxon>
        <taxon>Leptolyngbyaceae</taxon>
        <taxon>Phormidesmis</taxon>
    </lineage>
</organism>
<keyword evidence="4 5" id="KW-0472">Membrane</keyword>
<dbReference type="SUPFAM" id="SSF50182">
    <property type="entry name" value="Sm-like ribonucleoproteins"/>
    <property type="match status" value="1"/>
</dbReference>
<dbReference type="PANTHER" id="PTHR30566:SF25">
    <property type="entry name" value="INNER MEMBRANE PROTEIN"/>
    <property type="match status" value="1"/>
</dbReference>
<dbReference type="InterPro" id="IPR006685">
    <property type="entry name" value="MscS_channel_2nd"/>
</dbReference>
<protein>
    <submittedName>
        <fullName evidence="7">Mechanosensitive ion channel protein MscS</fullName>
    </submittedName>
</protein>
<feature type="transmembrane region" description="Helical" evidence="5">
    <location>
        <begin position="106"/>
        <end position="127"/>
    </location>
</feature>
<dbReference type="EMBL" id="QBMP01000079">
    <property type="protein sequence ID" value="PZO56113.1"/>
    <property type="molecule type" value="Genomic_DNA"/>
</dbReference>
<comment type="caution">
    <text evidence="7">The sequence shown here is derived from an EMBL/GenBank/DDBJ whole genome shotgun (WGS) entry which is preliminary data.</text>
</comment>
<evidence type="ECO:0000256" key="2">
    <source>
        <dbReference type="ARBA" id="ARBA00022692"/>
    </source>
</evidence>
<accession>A0A2W4XFS4</accession>
<dbReference type="InterPro" id="IPR023408">
    <property type="entry name" value="MscS_beta-dom_sf"/>
</dbReference>
<dbReference type="GO" id="GO:0055085">
    <property type="term" value="P:transmembrane transport"/>
    <property type="evidence" value="ECO:0007669"/>
    <property type="project" value="InterPro"/>
</dbReference>
<evidence type="ECO:0000256" key="5">
    <source>
        <dbReference type="SAM" id="Phobius"/>
    </source>
</evidence>
<reference evidence="7 8" key="2">
    <citation type="submission" date="2018-06" db="EMBL/GenBank/DDBJ databases">
        <title>Metagenomic assembly of (sub)arctic Cyanobacteria and their associated microbiome from non-axenic cultures.</title>
        <authorList>
            <person name="Baurain D."/>
        </authorList>
    </citation>
    <scope>NUCLEOTIDE SEQUENCE [LARGE SCALE GENOMIC DNA]</scope>
    <source>
        <strain evidence="7">ULC027bin1</strain>
    </source>
</reference>
<sequence length="334" mass="38101">MYFLKNYAKRLRKKQPLRFFINCLARPVIALMILGVANGMSALLYRHLPEFWHSRLDHLLTIAMIVVASWMAHKAVHATKTLILRQYQTNLADNMYARRVHTQVDMIAKIVSFFIGLLTLAAVSLTFEGATVIGESLLASAGVASVILGFAAQKTIGNLFAGIQIALTQPIRIEDAVFVEGEWGWIEEINLTYVVIRIWDLRRLVVPITYFSDQPFQNWTRNNAEIIGTVVMYTDYAVPIDAIRGEMNRILDSTPLWNQNVRVLQVIDCHEHTLQLRALMTGKDAPTTWDLRCYVREKLVTWLAREYPQALPRTRTELEPMDKRAASVFFPAAP</sequence>
<dbReference type="Gene3D" id="1.10.287.1260">
    <property type="match status" value="1"/>
</dbReference>
<dbReference type="Gene3D" id="2.30.30.60">
    <property type="match status" value="1"/>
</dbReference>
<keyword evidence="2 5" id="KW-0812">Transmembrane</keyword>